<name>A0A8J3PHS9_9ACTN</name>
<keyword evidence="4 7" id="KW-0560">Oxidoreductase</keyword>
<dbReference type="PRINTS" id="PR00359">
    <property type="entry name" value="BP450"/>
</dbReference>
<dbReference type="InterPro" id="IPR036396">
    <property type="entry name" value="Cyt_P450_sf"/>
</dbReference>
<evidence type="ECO:0000256" key="7">
    <source>
        <dbReference type="RuleBase" id="RU000461"/>
    </source>
</evidence>
<evidence type="ECO:0000313" key="9">
    <source>
        <dbReference type="Proteomes" id="UP000660339"/>
    </source>
</evidence>
<dbReference type="InterPro" id="IPR002397">
    <property type="entry name" value="Cyt_P450_B"/>
</dbReference>
<evidence type="ECO:0000313" key="8">
    <source>
        <dbReference type="EMBL" id="GIG18196.1"/>
    </source>
</evidence>
<sequence>MEEQCPVVIDRTGRDIHQENSRLRALGPIARVELPGGMPAWSVTGYEAVRQALADPRLSKDARRHWTAFAAGAVGPDFPLLSWALMDNLATAHGEDHARLRRLVMRGFSGGRVEAMRPSIERIVDRLLDELAGLAAGAVVDIRTSFAQPLVTEVVCELIGVPAGFRDEMLRGGEVNVTTTITPEEAAANVARWRGAMQDFVEAKRRLPGDDLTTDLIAAQEADGARLTDAEIINTLHFLRAAGTVPTMNLLGNTVFALLTRPDQRELVLTGQVTWDDVIEESLRAEAPVAHLPFRFPVDDVEICGVAMRKGEPVLINYAAAGRDPELHGQDAGRFDVTRQSKENLAFGHGIHRCVGVALARLEVRIALSSLFARFPDLRLGVPAEQVEPQESFIMNGRQAVPVLLRPSAG</sequence>
<dbReference type="InterPro" id="IPR017972">
    <property type="entry name" value="Cyt_P450_CS"/>
</dbReference>
<gene>
    <name evidence="8" type="ORF">Cme02nite_65280</name>
</gene>
<dbReference type="GO" id="GO:0016705">
    <property type="term" value="F:oxidoreductase activity, acting on paired donors, with incorporation or reduction of molecular oxygen"/>
    <property type="evidence" value="ECO:0007669"/>
    <property type="project" value="InterPro"/>
</dbReference>
<dbReference type="Pfam" id="PF00067">
    <property type="entry name" value="p450"/>
    <property type="match status" value="1"/>
</dbReference>
<dbReference type="InterPro" id="IPR001128">
    <property type="entry name" value="Cyt_P450"/>
</dbReference>
<dbReference type="EMBL" id="BONJ01000037">
    <property type="protein sequence ID" value="GIG18196.1"/>
    <property type="molecule type" value="Genomic_DNA"/>
</dbReference>
<keyword evidence="9" id="KW-1185">Reference proteome</keyword>
<keyword evidence="3 7" id="KW-0479">Metal-binding</keyword>
<reference evidence="8" key="1">
    <citation type="submission" date="2021-01" db="EMBL/GenBank/DDBJ databases">
        <title>Whole genome shotgun sequence of Catellatospora methionotrophica NBRC 14553.</title>
        <authorList>
            <person name="Komaki H."/>
            <person name="Tamura T."/>
        </authorList>
    </citation>
    <scope>NUCLEOTIDE SEQUENCE</scope>
    <source>
        <strain evidence="8">NBRC 14553</strain>
    </source>
</reference>
<proteinExistence type="inferred from homology"/>
<evidence type="ECO:0000256" key="1">
    <source>
        <dbReference type="ARBA" id="ARBA00010617"/>
    </source>
</evidence>
<evidence type="ECO:0000256" key="4">
    <source>
        <dbReference type="ARBA" id="ARBA00023002"/>
    </source>
</evidence>
<keyword evidence="2 7" id="KW-0349">Heme</keyword>
<dbReference type="GO" id="GO:0020037">
    <property type="term" value="F:heme binding"/>
    <property type="evidence" value="ECO:0007669"/>
    <property type="project" value="InterPro"/>
</dbReference>
<dbReference type="PANTHER" id="PTHR46696">
    <property type="entry name" value="P450, PUTATIVE (EUROFUNG)-RELATED"/>
    <property type="match status" value="1"/>
</dbReference>
<dbReference type="AlphaFoldDB" id="A0A8J3PHS9"/>
<dbReference type="GO" id="GO:0017000">
    <property type="term" value="P:antibiotic biosynthetic process"/>
    <property type="evidence" value="ECO:0007669"/>
    <property type="project" value="UniProtKB-ARBA"/>
</dbReference>
<evidence type="ECO:0000256" key="2">
    <source>
        <dbReference type="ARBA" id="ARBA00022617"/>
    </source>
</evidence>
<comment type="similarity">
    <text evidence="1 7">Belongs to the cytochrome P450 family.</text>
</comment>
<organism evidence="8 9">
    <name type="scientific">Catellatospora methionotrophica</name>
    <dbReference type="NCBI Taxonomy" id="121620"/>
    <lineage>
        <taxon>Bacteria</taxon>
        <taxon>Bacillati</taxon>
        <taxon>Actinomycetota</taxon>
        <taxon>Actinomycetes</taxon>
        <taxon>Micromonosporales</taxon>
        <taxon>Micromonosporaceae</taxon>
        <taxon>Catellatospora</taxon>
    </lineage>
</organism>
<keyword evidence="5 7" id="KW-0408">Iron</keyword>
<dbReference type="PROSITE" id="PS00086">
    <property type="entry name" value="CYTOCHROME_P450"/>
    <property type="match status" value="1"/>
</dbReference>
<dbReference type="Proteomes" id="UP000660339">
    <property type="component" value="Unassembled WGS sequence"/>
</dbReference>
<comment type="caution">
    <text evidence="8">The sequence shown here is derived from an EMBL/GenBank/DDBJ whole genome shotgun (WGS) entry which is preliminary data.</text>
</comment>
<dbReference type="SUPFAM" id="SSF48264">
    <property type="entry name" value="Cytochrome P450"/>
    <property type="match status" value="1"/>
</dbReference>
<dbReference type="GO" id="GO:0005506">
    <property type="term" value="F:iron ion binding"/>
    <property type="evidence" value="ECO:0007669"/>
    <property type="project" value="InterPro"/>
</dbReference>
<dbReference type="FunFam" id="1.10.630.10:FF:000018">
    <property type="entry name" value="Cytochrome P450 monooxygenase"/>
    <property type="match status" value="1"/>
</dbReference>
<evidence type="ECO:0000256" key="3">
    <source>
        <dbReference type="ARBA" id="ARBA00022723"/>
    </source>
</evidence>
<dbReference type="CDD" id="cd11029">
    <property type="entry name" value="CYP107-like"/>
    <property type="match status" value="1"/>
</dbReference>
<evidence type="ECO:0000256" key="5">
    <source>
        <dbReference type="ARBA" id="ARBA00023004"/>
    </source>
</evidence>
<dbReference type="RefSeq" id="WP_166386008.1">
    <property type="nucleotide sequence ID" value="NZ_BONJ01000037.1"/>
</dbReference>
<dbReference type="PANTHER" id="PTHR46696:SF1">
    <property type="entry name" value="CYTOCHROME P450 YJIB-RELATED"/>
    <property type="match status" value="1"/>
</dbReference>
<keyword evidence="6 7" id="KW-0503">Monooxygenase</keyword>
<protein>
    <submittedName>
        <fullName evidence="8">Cytochrome P450</fullName>
    </submittedName>
</protein>
<dbReference type="GO" id="GO:0004497">
    <property type="term" value="F:monooxygenase activity"/>
    <property type="evidence" value="ECO:0007669"/>
    <property type="project" value="UniProtKB-KW"/>
</dbReference>
<accession>A0A8J3PHS9</accession>
<evidence type="ECO:0000256" key="6">
    <source>
        <dbReference type="ARBA" id="ARBA00023033"/>
    </source>
</evidence>
<dbReference type="Gene3D" id="1.10.630.10">
    <property type="entry name" value="Cytochrome P450"/>
    <property type="match status" value="1"/>
</dbReference>